<evidence type="ECO:0000313" key="1">
    <source>
        <dbReference type="EMBL" id="EHQ89088.1"/>
    </source>
</evidence>
<dbReference type="Proteomes" id="UP000005104">
    <property type="component" value="Chromosome"/>
</dbReference>
<gene>
    <name evidence="1" type="ORF">DesyoDRAFT_1984</name>
</gene>
<dbReference type="AlphaFoldDB" id="H5Y3H9"/>
<reference evidence="1 2" key="1">
    <citation type="submission" date="2011-11" db="EMBL/GenBank/DDBJ databases">
        <title>The Noncontiguous Finished genome of Desulfosporosinus youngiae DSM 17734.</title>
        <authorList>
            <consortium name="US DOE Joint Genome Institute (JGI-PGF)"/>
            <person name="Lucas S."/>
            <person name="Han J."/>
            <person name="Lapidus A."/>
            <person name="Cheng J.-F."/>
            <person name="Goodwin L."/>
            <person name="Pitluck S."/>
            <person name="Peters L."/>
            <person name="Ovchinnikova G."/>
            <person name="Lu M."/>
            <person name="Land M.L."/>
            <person name="Hauser L."/>
            <person name="Pester M."/>
            <person name="Spring S."/>
            <person name="Ollivier B."/>
            <person name="Rattei T."/>
            <person name="Klenk H.-P."/>
            <person name="Wagner M."/>
            <person name="Loy A."/>
            <person name="Woyke T.J."/>
        </authorList>
    </citation>
    <scope>NUCLEOTIDE SEQUENCE [LARGE SCALE GENOMIC DNA]</scope>
    <source>
        <strain evidence="1 2">DSM 17734</strain>
    </source>
</reference>
<dbReference type="HOGENOM" id="CLU_2866251_0_0_9"/>
<evidence type="ECO:0000313" key="2">
    <source>
        <dbReference type="Proteomes" id="UP000005104"/>
    </source>
</evidence>
<sequence length="65" mass="7467">MRILKEDVIIPLGRMYFIPKEDGLKAEDLIFETAGKYRVIDKPDCIAVHNDDCCKSIKVTIKIKD</sequence>
<dbReference type="OrthoDB" id="1808776at2"/>
<proteinExistence type="predicted"/>
<dbReference type="eggNOG" id="ENOG502ZIYA">
    <property type="taxonomic scope" value="Bacteria"/>
</dbReference>
<dbReference type="STRING" id="768710.DesyoDRAFT_1984"/>
<keyword evidence="2" id="KW-1185">Reference proteome</keyword>
<dbReference type="EMBL" id="CM001441">
    <property type="protein sequence ID" value="EHQ89088.1"/>
    <property type="molecule type" value="Genomic_DNA"/>
</dbReference>
<protein>
    <submittedName>
        <fullName evidence="1">Uncharacterized protein</fullName>
    </submittedName>
</protein>
<accession>H5Y3H9</accession>
<organism evidence="1 2">
    <name type="scientific">Desulfosporosinus youngiae DSM 17734</name>
    <dbReference type="NCBI Taxonomy" id="768710"/>
    <lineage>
        <taxon>Bacteria</taxon>
        <taxon>Bacillati</taxon>
        <taxon>Bacillota</taxon>
        <taxon>Clostridia</taxon>
        <taxon>Eubacteriales</taxon>
        <taxon>Desulfitobacteriaceae</taxon>
        <taxon>Desulfosporosinus</taxon>
    </lineage>
</organism>
<name>H5Y3H9_9FIRM</name>
<dbReference type="RefSeq" id="WP_007782354.1">
    <property type="nucleotide sequence ID" value="NZ_CM001441.1"/>
</dbReference>